<protein>
    <recommendedName>
        <fullName evidence="4">Lipoprotein</fullName>
    </recommendedName>
</protein>
<comment type="caution">
    <text evidence="2">The sequence shown here is derived from an EMBL/GenBank/DDBJ whole genome shotgun (WGS) entry which is preliminary data.</text>
</comment>
<accession>A0ABU6J2K1</accession>
<feature type="signal peptide" evidence="1">
    <location>
        <begin position="1"/>
        <end position="17"/>
    </location>
</feature>
<name>A0ABU6J2K1_9BURK</name>
<gene>
    <name evidence="2" type="ORF">RY831_01760</name>
</gene>
<dbReference type="PROSITE" id="PS51257">
    <property type="entry name" value="PROKAR_LIPOPROTEIN"/>
    <property type="match status" value="1"/>
</dbReference>
<dbReference type="Proteomes" id="UP001352263">
    <property type="component" value="Unassembled WGS sequence"/>
</dbReference>
<feature type="chain" id="PRO_5046119332" description="Lipoprotein" evidence="1">
    <location>
        <begin position="18"/>
        <end position="80"/>
    </location>
</feature>
<proteinExistence type="predicted"/>
<dbReference type="EMBL" id="JAWIIV010000001">
    <property type="protein sequence ID" value="MEC4717864.1"/>
    <property type="molecule type" value="Genomic_DNA"/>
</dbReference>
<evidence type="ECO:0000256" key="1">
    <source>
        <dbReference type="SAM" id="SignalP"/>
    </source>
</evidence>
<keyword evidence="1" id="KW-0732">Signal</keyword>
<dbReference type="RefSeq" id="WP_326504609.1">
    <property type="nucleotide sequence ID" value="NZ_JAWIIV010000001.1"/>
</dbReference>
<evidence type="ECO:0000313" key="3">
    <source>
        <dbReference type="Proteomes" id="UP001352263"/>
    </source>
</evidence>
<evidence type="ECO:0008006" key="4">
    <source>
        <dbReference type="Google" id="ProtNLM"/>
    </source>
</evidence>
<sequence>MKTLTTGLRRRARWLCAAVLPLLLTGCLEVEQYPPWREGQYDGKPDDMPQRSYFHNDRLSWNAAITNRNHLQNEYERTQP</sequence>
<reference evidence="2 3" key="1">
    <citation type="submission" date="2023-10" db="EMBL/GenBank/DDBJ databases">
        <title>Noviherbaspirillum sp. CPCC 100848 genome assembly.</title>
        <authorList>
            <person name="Li X.Y."/>
            <person name="Fang X.M."/>
        </authorList>
    </citation>
    <scope>NUCLEOTIDE SEQUENCE [LARGE SCALE GENOMIC DNA]</scope>
    <source>
        <strain evidence="2 3">CPCC 100848</strain>
    </source>
</reference>
<keyword evidence="3" id="KW-1185">Reference proteome</keyword>
<evidence type="ECO:0000313" key="2">
    <source>
        <dbReference type="EMBL" id="MEC4717864.1"/>
    </source>
</evidence>
<organism evidence="2 3">
    <name type="scientific">Noviherbaspirillum album</name>
    <dbReference type="NCBI Taxonomy" id="3080276"/>
    <lineage>
        <taxon>Bacteria</taxon>
        <taxon>Pseudomonadati</taxon>
        <taxon>Pseudomonadota</taxon>
        <taxon>Betaproteobacteria</taxon>
        <taxon>Burkholderiales</taxon>
        <taxon>Oxalobacteraceae</taxon>
        <taxon>Noviherbaspirillum</taxon>
    </lineage>
</organism>